<reference evidence="1" key="1">
    <citation type="submission" date="2014-11" db="EMBL/GenBank/DDBJ databases">
        <authorList>
            <person name="Amaro Gonzalez C."/>
        </authorList>
    </citation>
    <scope>NUCLEOTIDE SEQUENCE</scope>
</reference>
<organism evidence="1">
    <name type="scientific">Anguilla anguilla</name>
    <name type="common">European freshwater eel</name>
    <name type="synonym">Muraena anguilla</name>
    <dbReference type="NCBI Taxonomy" id="7936"/>
    <lineage>
        <taxon>Eukaryota</taxon>
        <taxon>Metazoa</taxon>
        <taxon>Chordata</taxon>
        <taxon>Craniata</taxon>
        <taxon>Vertebrata</taxon>
        <taxon>Euteleostomi</taxon>
        <taxon>Actinopterygii</taxon>
        <taxon>Neopterygii</taxon>
        <taxon>Teleostei</taxon>
        <taxon>Anguilliformes</taxon>
        <taxon>Anguillidae</taxon>
        <taxon>Anguilla</taxon>
    </lineage>
</organism>
<dbReference type="EMBL" id="GBXM01010404">
    <property type="protein sequence ID" value="JAH98173.1"/>
    <property type="molecule type" value="Transcribed_RNA"/>
</dbReference>
<reference evidence="1" key="2">
    <citation type="journal article" date="2015" name="Fish Shellfish Immunol.">
        <title>Early steps in the European eel (Anguilla anguilla)-Vibrio vulnificus interaction in the gills: Role of the RtxA13 toxin.</title>
        <authorList>
            <person name="Callol A."/>
            <person name="Pajuelo D."/>
            <person name="Ebbesson L."/>
            <person name="Teles M."/>
            <person name="MacKenzie S."/>
            <person name="Amaro C."/>
        </authorList>
    </citation>
    <scope>NUCLEOTIDE SEQUENCE</scope>
</reference>
<accession>A0A0E9X8Y9</accession>
<sequence length="84" mass="9855">MFLSGLWGTPTSATNCACTQPASAFVRFNSTYTDINQGLKSKKWHVDTDIRRKRYNKRGDIFHIKLTKTKRKIQTIPFIFLRWC</sequence>
<name>A0A0E9X8Y9_ANGAN</name>
<proteinExistence type="predicted"/>
<evidence type="ECO:0000313" key="1">
    <source>
        <dbReference type="EMBL" id="JAH98173.1"/>
    </source>
</evidence>
<dbReference type="AlphaFoldDB" id="A0A0E9X8Y9"/>
<protein>
    <submittedName>
        <fullName evidence="1">Uncharacterized protein</fullName>
    </submittedName>
</protein>